<dbReference type="InterPro" id="IPR016024">
    <property type="entry name" value="ARM-type_fold"/>
</dbReference>
<dbReference type="GeneID" id="125179350"/>
<dbReference type="GO" id="GO:0016192">
    <property type="term" value="P:vesicle-mediated transport"/>
    <property type="evidence" value="ECO:0007669"/>
    <property type="project" value="InterPro"/>
</dbReference>
<dbReference type="SUPFAM" id="SSF48371">
    <property type="entry name" value="ARM repeat"/>
    <property type="match status" value="1"/>
</dbReference>
<dbReference type="Pfam" id="PF01602">
    <property type="entry name" value="Adaptin_N"/>
    <property type="match status" value="1"/>
</dbReference>
<dbReference type="InterPro" id="IPR011989">
    <property type="entry name" value="ARM-like"/>
</dbReference>
<name>A0A979FX46_HYAAZ</name>
<dbReference type="Gene3D" id="1.25.10.10">
    <property type="entry name" value="Leucine-rich Repeat Variant"/>
    <property type="match status" value="1"/>
</dbReference>
<dbReference type="AlphaFoldDB" id="A0A979FX46"/>
<gene>
    <name evidence="4" type="primary">LOC125179350</name>
</gene>
<feature type="domain" description="Clathrin/coatomer adaptor adaptin-like N-terminal" evidence="2">
    <location>
        <begin position="40"/>
        <end position="144"/>
    </location>
</feature>
<evidence type="ECO:0000256" key="1">
    <source>
        <dbReference type="SAM" id="MobiDB-lite"/>
    </source>
</evidence>
<dbReference type="GO" id="GO:0006886">
    <property type="term" value="P:intracellular protein transport"/>
    <property type="evidence" value="ECO:0007669"/>
    <property type="project" value="InterPro"/>
</dbReference>
<organism evidence="3 4">
    <name type="scientific">Hyalella azteca</name>
    <name type="common">Amphipod</name>
    <dbReference type="NCBI Taxonomy" id="294128"/>
    <lineage>
        <taxon>Eukaryota</taxon>
        <taxon>Metazoa</taxon>
        <taxon>Ecdysozoa</taxon>
        <taxon>Arthropoda</taxon>
        <taxon>Crustacea</taxon>
        <taxon>Multicrustacea</taxon>
        <taxon>Malacostraca</taxon>
        <taxon>Eumalacostraca</taxon>
        <taxon>Peracarida</taxon>
        <taxon>Amphipoda</taxon>
        <taxon>Senticaudata</taxon>
        <taxon>Talitrida</taxon>
        <taxon>Talitroidea</taxon>
        <taxon>Hyalellidae</taxon>
        <taxon>Hyalella</taxon>
    </lineage>
</organism>
<evidence type="ECO:0000313" key="4">
    <source>
        <dbReference type="RefSeq" id="XP_047741006.1"/>
    </source>
</evidence>
<dbReference type="InterPro" id="IPR002553">
    <property type="entry name" value="Clathrin/coatomer_adapt-like_N"/>
</dbReference>
<reference evidence="4" key="1">
    <citation type="submission" date="2025-08" db="UniProtKB">
        <authorList>
            <consortium name="RefSeq"/>
        </authorList>
    </citation>
    <scope>IDENTIFICATION</scope>
    <source>
        <tissue evidence="4">Whole organism</tissue>
    </source>
</reference>
<feature type="region of interest" description="Disordered" evidence="1">
    <location>
        <begin position="159"/>
        <end position="192"/>
    </location>
</feature>
<dbReference type="OrthoDB" id="6353981at2759"/>
<keyword evidence="3" id="KW-1185">Reference proteome</keyword>
<dbReference type="GO" id="GO:0030117">
    <property type="term" value="C:membrane coat"/>
    <property type="evidence" value="ECO:0007669"/>
    <property type="project" value="InterPro"/>
</dbReference>
<sequence>MEDERQVLDVSAEQWLSELSAPSCSAATMSAVLQRALVGASRGHIYPQLHIHGLKLTQAPGVMHKKMGYLYLSVCAGHSELSLLTTNALHKDLQSRDAIALLAAITALPSVMRGGLPPQLLHALCNCLHHPMSLVRRRACQVLYAGLSVWGAPRHDVSAASRRPSSLGDRSSPLGTDCGSCHDSQGEIGSTL</sequence>
<accession>A0A979FX46</accession>
<dbReference type="RefSeq" id="XP_047741006.1">
    <property type="nucleotide sequence ID" value="XM_047885050.1"/>
</dbReference>
<evidence type="ECO:0000259" key="2">
    <source>
        <dbReference type="Pfam" id="PF01602"/>
    </source>
</evidence>
<protein>
    <submittedName>
        <fullName evidence="4">AP-4 complex subunit epsilon-1-like</fullName>
    </submittedName>
</protein>
<evidence type="ECO:0000313" key="3">
    <source>
        <dbReference type="Proteomes" id="UP000694843"/>
    </source>
</evidence>
<dbReference type="Proteomes" id="UP000694843">
    <property type="component" value="Unplaced"/>
</dbReference>
<dbReference type="KEGG" id="hazt:125179350"/>
<proteinExistence type="predicted"/>